<dbReference type="EMBL" id="JACHBK010000016">
    <property type="protein sequence ID" value="MBB5538968.1"/>
    <property type="molecule type" value="Genomic_DNA"/>
</dbReference>
<organism evidence="1 2">
    <name type="scientific">Rhizobium giardinii</name>
    <dbReference type="NCBI Taxonomy" id="56731"/>
    <lineage>
        <taxon>Bacteria</taxon>
        <taxon>Pseudomonadati</taxon>
        <taxon>Pseudomonadota</taxon>
        <taxon>Alphaproteobacteria</taxon>
        <taxon>Hyphomicrobiales</taxon>
        <taxon>Rhizobiaceae</taxon>
        <taxon>Rhizobium/Agrobacterium group</taxon>
        <taxon>Rhizobium</taxon>
    </lineage>
</organism>
<proteinExistence type="predicted"/>
<dbReference type="RefSeq" id="WP_018326133.1">
    <property type="nucleotide sequence ID" value="NZ_JACHBK010000016.1"/>
</dbReference>
<evidence type="ECO:0000313" key="1">
    <source>
        <dbReference type="EMBL" id="MBB5538968.1"/>
    </source>
</evidence>
<accession>A0A7W8XCJ8</accession>
<reference evidence="1 2" key="1">
    <citation type="submission" date="2020-08" db="EMBL/GenBank/DDBJ databases">
        <title>Genomic Encyclopedia of Type Strains, Phase IV (KMG-V): Genome sequencing to study the core and pangenomes of soil and plant-associated prokaryotes.</title>
        <authorList>
            <person name="Whitman W."/>
        </authorList>
    </citation>
    <scope>NUCLEOTIDE SEQUENCE [LARGE SCALE GENOMIC DNA]</scope>
    <source>
        <strain evidence="1 2">SEMIA 4084</strain>
    </source>
</reference>
<dbReference type="AlphaFoldDB" id="A0A7W8XCJ8"/>
<sequence length="81" mass="9077">MAADNLLNDPVSELASRLEAMTDDEVFTAMSTLEAVSEDTEGADQAEIVARIALIEVEIERRFPGQLLAPYRDWKKRNLLL</sequence>
<evidence type="ECO:0000313" key="2">
    <source>
        <dbReference type="Proteomes" id="UP000585507"/>
    </source>
</evidence>
<protein>
    <submittedName>
        <fullName evidence="1">Uncharacterized small protein (DUF1192 family)</fullName>
    </submittedName>
</protein>
<dbReference type="Proteomes" id="UP000585507">
    <property type="component" value="Unassembled WGS sequence"/>
</dbReference>
<comment type="caution">
    <text evidence="1">The sequence shown here is derived from an EMBL/GenBank/DDBJ whole genome shotgun (WGS) entry which is preliminary data.</text>
</comment>
<keyword evidence="2" id="KW-1185">Reference proteome</keyword>
<gene>
    <name evidence="1" type="ORF">GGD55_005711</name>
</gene>
<name>A0A7W8XCJ8_9HYPH</name>